<evidence type="ECO:0000313" key="1">
    <source>
        <dbReference type="EMBL" id="SFE94307.1"/>
    </source>
</evidence>
<keyword evidence="2" id="KW-1185">Reference proteome</keyword>
<dbReference type="Proteomes" id="UP000199516">
    <property type="component" value="Unassembled WGS sequence"/>
</dbReference>
<dbReference type="EMBL" id="FONT01000006">
    <property type="protein sequence ID" value="SFE94307.1"/>
    <property type="molecule type" value="Genomic_DNA"/>
</dbReference>
<proteinExistence type="predicted"/>
<sequence length="30" mass="3649">MKRVWMIAVTLRPVDNLSERITFEMEKVKK</sequence>
<dbReference type="AlphaFoldDB" id="A0A1I2ENX1"/>
<organism evidence="1 2">
    <name type="scientific">Alteribacillus iranensis</name>
    <dbReference type="NCBI Taxonomy" id="930128"/>
    <lineage>
        <taxon>Bacteria</taxon>
        <taxon>Bacillati</taxon>
        <taxon>Bacillota</taxon>
        <taxon>Bacilli</taxon>
        <taxon>Bacillales</taxon>
        <taxon>Bacillaceae</taxon>
        <taxon>Alteribacillus</taxon>
    </lineage>
</organism>
<protein>
    <submittedName>
        <fullName evidence="1">Uncharacterized protein</fullName>
    </submittedName>
</protein>
<accession>A0A1I2ENX1</accession>
<dbReference type="STRING" id="930128.SAMN05192532_106131"/>
<reference evidence="1 2" key="1">
    <citation type="submission" date="2016-10" db="EMBL/GenBank/DDBJ databases">
        <authorList>
            <person name="de Groot N.N."/>
        </authorList>
    </citation>
    <scope>NUCLEOTIDE SEQUENCE [LARGE SCALE GENOMIC DNA]</scope>
    <source>
        <strain evidence="1 2">DSM 23995</strain>
    </source>
</reference>
<name>A0A1I2ENX1_9BACI</name>
<gene>
    <name evidence="1" type="ORF">SAMN05192532_106131</name>
</gene>
<evidence type="ECO:0000313" key="2">
    <source>
        <dbReference type="Proteomes" id="UP000199516"/>
    </source>
</evidence>